<dbReference type="Gene3D" id="3.40.50.300">
    <property type="entry name" value="P-loop containing nucleotide triphosphate hydrolases"/>
    <property type="match status" value="1"/>
</dbReference>
<evidence type="ECO:0000313" key="1">
    <source>
        <dbReference type="EMBL" id="MTL94937.1"/>
    </source>
</evidence>
<comment type="caution">
    <text evidence="1">The sequence shown here is derived from an EMBL/GenBank/DDBJ whole genome shotgun (WGS) entry which is preliminary data.</text>
</comment>
<proteinExistence type="predicted"/>
<protein>
    <submittedName>
        <fullName evidence="1">Uncharacterized protein</fullName>
    </submittedName>
</protein>
<reference evidence="1" key="1">
    <citation type="journal article" date="2019" name="Nat. Med.">
        <title>A library of human gut bacterial isolates paired with longitudinal multiomics data enables mechanistic microbiome research.</title>
        <authorList>
            <person name="Poyet M."/>
            <person name="Groussin M."/>
            <person name="Gibbons S.M."/>
            <person name="Avila-Pacheco J."/>
            <person name="Jiang X."/>
            <person name="Kearney S.M."/>
            <person name="Perrotta A.R."/>
            <person name="Berdy B."/>
            <person name="Zhao S."/>
            <person name="Lieberman T.D."/>
            <person name="Swanson P.K."/>
            <person name="Smith M."/>
            <person name="Roesemann S."/>
            <person name="Alexander J.E."/>
            <person name="Rich S.A."/>
            <person name="Livny J."/>
            <person name="Vlamakis H."/>
            <person name="Clish C."/>
            <person name="Bullock K."/>
            <person name="Deik A."/>
            <person name="Scott J."/>
            <person name="Pierce K.A."/>
            <person name="Xavier R.J."/>
            <person name="Alm E.J."/>
        </authorList>
    </citation>
    <scope>NUCLEOTIDE SEQUENCE</scope>
    <source>
        <strain evidence="1">BIOML-A179</strain>
    </source>
</reference>
<gene>
    <name evidence="1" type="ORF">GMA64_10390</name>
</gene>
<dbReference type="AlphaFoldDB" id="A0A6G2CFB6"/>
<dbReference type="SUPFAM" id="SSF53795">
    <property type="entry name" value="PEP carboxykinase-like"/>
    <property type="match status" value="1"/>
</dbReference>
<dbReference type="EMBL" id="WMQV01000027">
    <property type="protein sequence ID" value="MTL94937.1"/>
    <property type="molecule type" value="Genomic_DNA"/>
</dbReference>
<accession>A0A6G2CFB6</accession>
<name>A0A6G2CFB6_9FIRM</name>
<sequence length="310" mass="35789">MKKFSYLVYGLKILSDIECSELVALDELQQHEYDVLIEVHPVSSEIHERIEDGWYSSYCNESMWFHIPEIATYWMQDGNYILIELCHGSDLQMAKQYLLGSCLGMIMLQRNMIAIHGGTIVFDGKGVIFTGDRGAGKSTITSALRLKGYPFVADDVSSIEVGQRHFIHPGFPQQKLCQDAMHQLGYNLDDFKTLMGDTQMKYLIPAHESFVYHKVPLHGIVELKVVDDIQEIQMELLKGQEKLMTIYRNIYRIEMKRFEGMNPEYFKKCVEIAKEIPVYRILRPKGLMTVDAQMKWLEEIFLGQAEGELI</sequence>
<dbReference type="RefSeq" id="WP_129821718.1">
    <property type="nucleotide sequence ID" value="NZ_RCYV01000024.1"/>
</dbReference>
<organism evidence="1">
    <name type="scientific">Turicibacter sanguinis</name>
    <dbReference type="NCBI Taxonomy" id="154288"/>
    <lineage>
        <taxon>Bacteria</taxon>
        <taxon>Bacillati</taxon>
        <taxon>Bacillota</taxon>
        <taxon>Erysipelotrichia</taxon>
        <taxon>Erysipelotrichales</taxon>
        <taxon>Turicibacteraceae</taxon>
        <taxon>Turicibacter</taxon>
    </lineage>
</organism>
<dbReference type="InterPro" id="IPR027417">
    <property type="entry name" value="P-loop_NTPase"/>
</dbReference>